<dbReference type="Proteomes" id="UP000053766">
    <property type="component" value="Unassembled WGS sequence"/>
</dbReference>
<evidence type="ECO:0000313" key="3">
    <source>
        <dbReference type="Proteomes" id="UP000053766"/>
    </source>
</evidence>
<keyword evidence="3" id="KW-1185">Reference proteome</keyword>
<dbReference type="SUPFAM" id="SSF52151">
    <property type="entry name" value="FabD/lysophospholipase-like"/>
    <property type="match status" value="1"/>
</dbReference>
<dbReference type="InterPro" id="IPR047148">
    <property type="entry name" value="PLPL9"/>
</dbReference>
<gene>
    <name evidence="2" type="ORF">DICVIV_04480</name>
</gene>
<dbReference type="Gene3D" id="3.40.1090.10">
    <property type="entry name" value="Cytosolic phospholipase A2 catalytic domain"/>
    <property type="match status" value="2"/>
</dbReference>
<dbReference type="OrthoDB" id="10021675at2759"/>
<accession>A0A0D8XZU1</accession>
<dbReference type="STRING" id="29172.A0A0D8XZU1"/>
<dbReference type="EMBL" id="KN716236">
    <property type="protein sequence ID" value="KJH49397.1"/>
    <property type="molecule type" value="Genomic_DNA"/>
</dbReference>
<evidence type="ECO:0000313" key="2">
    <source>
        <dbReference type="EMBL" id="KJH49397.1"/>
    </source>
</evidence>
<dbReference type="GO" id="GO:2000304">
    <property type="term" value="P:positive regulation of ceramide biosynthetic process"/>
    <property type="evidence" value="ECO:0007669"/>
    <property type="project" value="TreeGrafter"/>
</dbReference>
<proteinExistence type="predicted"/>
<dbReference type="GO" id="GO:0052816">
    <property type="term" value="F:long-chain fatty acyl-CoA hydrolase activity"/>
    <property type="evidence" value="ECO:0007669"/>
    <property type="project" value="TreeGrafter"/>
</dbReference>
<reference evidence="3" key="2">
    <citation type="journal article" date="2016" name="Sci. Rep.">
        <title>Dictyocaulus viviparus genome, variome and transcriptome elucidate lungworm biology and support future intervention.</title>
        <authorList>
            <person name="McNulty S.N."/>
            <person name="Strube C."/>
            <person name="Rosa B.A."/>
            <person name="Martin J.C."/>
            <person name="Tyagi R."/>
            <person name="Choi Y.J."/>
            <person name="Wang Q."/>
            <person name="Hallsworth Pepin K."/>
            <person name="Zhang X."/>
            <person name="Ozersky P."/>
            <person name="Wilson R.K."/>
            <person name="Sternberg P.W."/>
            <person name="Gasser R.B."/>
            <person name="Mitreva M."/>
        </authorList>
    </citation>
    <scope>NUCLEOTIDE SEQUENCE [LARGE SCALE GENOMIC DNA]</scope>
    <source>
        <strain evidence="3">HannoverDv2000</strain>
    </source>
</reference>
<reference evidence="2 3" key="1">
    <citation type="submission" date="2013-11" db="EMBL/GenBank/DDBJ databases">
        <title>Draft genome of the bovine lungworm Dictyocaulus viviparus.</title>
        <authorList>
            <person name="Mitreva M."/>
        </authorList>
    </citation>
    <scope>NUCLEOTIDE SEQUENCE [LARGE SCALE GENOMIC DNA]</scope>
    <source>
        <strain evidence="2 3">HannoverDv2000</strain>
    </source>
</reference>
<organism evidence="2 3">
    <name type="scientific">Dictyocaulus viviparus</name>
    <name type="common">Bovine lungworm</name>
    <dbReference type="NCBI Taxonomy" id="29172"/>
    <lineage>
        <taxon>Eukaryota</taxon>
        <taxon>Metazoa</taxon>
        <taxon>Ecdysozoa</taxon>
        <taxon>Nematoda</taxon>
        <taxon>Chromadorea</taxon>
        <taxon>Rhabditida</taxon>
        <taxon>Rhabditina</taxon>
        <taxon>Rhabditomorpha</taxon>
        <taxon>Strongyloidea</taxon>
        <taxon>Metastrongylidae</taxon>
        <taxon>Dictyocaulus</taxon>
    </lineage>
</organism>
<dbReference type="PANTHER" id="PTHR24139:SF34">
    <property type="entry name" value="85_88 KDA CALCIUM-INDEPENDENT PHOSPHOLIPASE A2"/>
    <property type="match status" value="1"/>
</dbReference>
<keyword evidence="1" id="KW-0378">Hydrolase</keyword>
<evidence type="ECO:0000256" key="1">
    <source>
        <dbReference type="ARBA" id="ARBA00022801"/>
    </source>
</evidence>
<name>A0A0D8XZU1_DICVI</name>
<dbReference type="GO" id="GO:0005739">
    <property type="term" value="C:mitochondrion"/>
    <property type="evidence" value="ECO:0007669"/>
    <property type="project" value="TreeGrafter"/>
</dbReference>
<dbReference type="GO" id="GO:0047499">
    <property type="term" value="F:calcium-independent phospholipase A2 activity"/>
    <property type="evidence" value="ECO:0007669"/>
    <property type="project" value="InterPro"/>
</dbReference>
<dbReference type="InterPro" id="IPR016035">
    <property type="entry name" value="Acyl_Trfase/lysoPLipase"/>
</dbReference>
<dbReference type="PANTHER" id="PTHR24139">
    <property type="entry name" value="CALCIUM-INDEPENDENT PHOSPHOLIPASE A2"/>
    <property type="match status" value="1"/>
</dbReference>
<dbReference type="AlphaFoldDB" id="A0A0D8XZU1"/>
<protein>
    <submittedName>
        <fullName evidence="2">Phospholipase, patatin family</fullName>
    </submittedName>
</protein>
<sequence length="456" mass="51067">MSSEKHTTSVGVVAQWWSHRSDTMPRILFSAAARAKDAGNQGIIAHAKLSWLQEAHKVYVVDASLSETGLPFMSKERQSSILRAIEEELGENLMSRVHWVGGTSCGGIISLALGAGLTVEQTRRIFLSGRHVTFCGNSSVLPKHNSNGIEDMLKVSFGTHTTMGDLKPRKVLVTASRVKSAPPQLVLFRSYAPRITSKEYEKYGYMNPEKILMWKAGRATSRILIIPSYGVSLEKAYLSEHLNELMFSMFSLKALKPFFKDLNDKLFSAAPIFFESFHGLADGAIFCNNPCVTMMTDFFRCEMHRWIEGVVVGFQKNDDKIGCIITIGSGVEPALQLGGIDINLKSPFALGREFMNVFGKGKNLITLFLYQCTSSHSAVSQAREWAHSLGIPYFRFSPRLTRAFDLDSIASDGIFDFMFETEVYLRTQAHEDIEILCRLLKTMPKIEMLNYNTTIH</sequence>